<name>A0A1G6JET7_9BACL</name>
<dbReference type="AlphaFoldDB" id="A0A1G6JET7"/>
<dbReference type="Gene3D" id="1.10.10.60">
    <property type="entry name" value="Homeodomain-like"/>
    <property type="match status" value="1"/>
</dbReference>
<evidence type="ECO:0000256" key="1">
    <source>
        <dbReference type="ARBA" id="ARBA00023125"/>
    </source>
</evidence>
<accession>A0A1G6JET7</accession>
<dbReference type="SUPFAM" id="SSF46689">
    <property type="entry name" value="Homeodomain-like"/>
    <property type="match status" value="1"/>
</dbReference>
<dbReference type="STRING" id="1236220.SAMN04488112_10410"/>
<proteinExistence type="predicted"/>
<gene>
    <name evidence="4" type="ORF">SAMN04488112_10410</name>
</gene>
<feature type="domain" description="HTH tetR-type" evidence="3">
    <location>
        <begin position="12"/>
        <end position="73"/>
    </location>
</feature>
<dbReference type="PROSITE" id="PS50977">
    <property type="entry name" value="HTH_TETR_2"/>
    <property type="match status" value="1"/>
</dbReference>
<keyword evidence="5" id="KW-1185">Reference proteome</keyword>
<dbReference type="Gene3D" id="1.10.357.10">
    <property type="entry name" value="Tetracycline Repressor, domain 2"/>
    <property type="match status" value="1"/>
</dbReference>
<dbReference type="OrthoDB" id="9814200at2"/>
<organism evidence="4 5">
    <name type="scientific">Melghirimyces thermohalophilus</name>
    <dbReference type="NCBI Taxonomy" id="1236220"/>
    <lineage>
        <taxon>Bacteria</taxon>
        <taxon>Bacillati</taxon>
        <taxon>Bacillota</taxon>
        <taxon>Bacilli</taxon>
        <taxon>Bacillales</taxon>
        <taxon>Thermoactinomycetaceae</taxon>
        <taxon>Melghirimyces</taxon>
    </lineage>
</organism>
<dbReference type="EMBL" id="FMZA01000004">
    <property type="protein sequence ID" value="SDC17241.1"/>
    <property type="molecule type" value="Genomic_DNA"/>
</dbReference>
<evidence type="ECO:0000313" key="5">
    <source>
        <dbReference type="Proteomes" id="UP000199387"/>
    </source>
</evidence>
<dbReference type="InterPro" id="IPR023772">
    <property type="entry name" value="DNA-bd_HTH_TetR-type_CS"/>
</dbReference>
<dbReference type="PANTHER" id="PTHR43479">
    <property type="entry name" value="ACREF/ENVCD OPERON REPRESSOR-RELATED"/>
    <property type="match status" value="1"/>
</dbReference>
<feature type="DNA-binding region" description="H-T-H motif" evidence="2">
    <location>
        <begin position="36"/>
        <end position="55"/>
    </location>
</feature>
<evidence type="ECO:0000256" key="2">
    <source>
        <dbReference type="PROSITE-ProRule" id="PRU00335"/>
    </source>
</evidence>
<sequence>MQSLLSMKQLPEHAREKLLFAAMTLFASPKGFKETSILDVVEVARVSKTTFYNFFHSKEELLSTLFEQLADEFLQEVEKAILKEKRVAYKGYAGIRRYMELCKQHKPITQVLLVASVGVSEEVEEVRRKAHNRFAAVIYETVRGVLPETVSEQEMKMASQAMVGAINEVIIQHLMVSDEAEVEPVARLLNRITVGSFTSLAMGRTPLSR</sequence>
<dbReference type="PROSITE" id="PS01081">
    <property type="entry name" value="HTH_TETR_1"/>
    <property type="match status" value="1"/>
</dbReference>
<reference evidence="4 5" key="1">
    <citation type="submission" date="2016-10" db="EMBL/GenBank/DDBJ databases">
        <authorList>
            <person name="de Groot N.N."/>
        </authorList>
    </citation>
    <scope>NUCLEOTIDE SEQUENCE [LARGE SCALE GENOMIC DNA]</scope>
    <source>
        <strain evidence="4 5">DSM 45514</strain>
    </source>
</reference>
<evidence type="ECO:0000313" key="4">
    <source>
        <dbReference type="EMBL" id="SDC17241.1"/>
    </source>
</evidence>
<dbReference type="Pfam" id="PF00440">
    <property type="entry name" value="TetR_N"/>
    <property type="match status" value="1"/>
</dbReference>
<protein>
    <submittedName>
        <fullName evidence="4">Transcriptional regulator, TetR family</fullName>
    </submittedName>
</protein>
<dbReference type="InterPro" id="IPR001647">
    <property type="entry name" value="HTH_TetR"/>
</dbReference>
<evidence type="ECO:0000259" key="3">
    <source>
        <dbReference type="PROSITE" id="PS50977"/>
    </source>
</evidence>
<dbReference type="GO" id="GO:0003677">
    <property type="term" value="F:DNA binding"/>
    <property type="evidence" value="ECO:0007669"/>
    <property type="project" value="UniProtKB-UniRule"/>
</dbReference>
<keyword evidence="1 2" id="KW-0238">DNA-binding</keyword>
<dbReference type="RefSeq" id="WP_091566769.1">
    <property type="nucleotide sequence ID" value="NZ_FMZA01000004.1"/>
</dbReference>
<dbReference type="PANTHER" id="PTHR43479:SF11">
    <property type="entry name" value="ACREF_ENVCD OPERON REPRESSOR-RELATED"/>
    <property type="match status" value="1"/>
</dbReference>
<dbReference type="Proteomes" id="UP000199387">
    <property type="component" value="Unassembled WGS sequence"/>
</dbReference>
<dbReference type="InterPro" id="IPR009057">
    <property type="entry name" value="Homeodomain-like_sf"/>
</dbReference>
<dbReference type="InterPro" id="IPR050624">
    <property type="entry name" value="HTH-type_Tx_Regulator"/>
</dbReference>